<comment type="caution">
    <text evidence="1">The sequence shown here is derived from an EMBL/GenBank/DDBJ whole genome shotgun (WGS) entry which is preliminary data.</text>
</comment>
<keyword evidence="2" id="KW-1185">Reference proteome</keyword>
<dbReference type="EMBL" id="BSXG01000066">
    <property type="protein sequence ID" value="GME33909.1"/>
    <property type="molecule type" value="Genomic_DNA"/>
</dbReference>
<gene>
    <name evidence="1" type="primary">g1188</name>
    <name evidence="1" type="ORF">NpPPO83_00001188</name>
</gene>
<sequence length="288" mass="32040">MTFCAMTHLCVQISRIEQLGALSQEATPTEISTFVNALQEWIEKLPPELRLFDAQGQRLPWSRLAAELHIFYFVSIIVMYLLPGPHRHAVKFCISSIIASSCAARLYEEILHREEVLCLLSIHGWANLVSAVPQFYCGIKFPHYSAVCTEELSINRAVLTQMRDRYPSADVVLRKIDSLPRTDTIPNHRSSAAESSSRARYSQVEGLEDFGNAQLPDVAALFPFPDSLSPKMGLLPPQTSSEGFDASADVGSPTMQFDLDSLSWPLDMSAFSLANLESLFPSEPGFQI</sequence>
<organism evidence="1 2">
    <name type="scientific">Neofusicoccum parvum</name>
    <dbReference type="NCBI Taxonomy" id="310453"/>
    <lineage>
        <taxon>Eukaryota</taxon>
        <taxon>Fungi</taxon>
        <taxon>Dikarya</taxon>
        <taxon>Ascomycota</taxon>
        <taxon>Pezizomycotina</taxon>
        <taxon>Dothideomycetes</taxon>
        <taxon>Dothideomycetes incertae sedis</taxon>
        <taxon>Botryosphaeriales</taxon>
        <taxon>Botryosphaeriaceae</taxon>
        <taxon>Neofusicoccum</taxon>
    </lineage>
</organism>
<evidence type="ECO:0000313" key="2">
    <source>
        <dbReference type="Proteomes" id="UP001165186"/>
    </source>
</evidence>
<proteinExistence type="predicted"/>
<accession>A0ACB5SBQ9</accession>
<protein>
    <submittedName>
        <fullName evidence="1">Uncharacterized protein LTHEOB_10410</fullName>
    </submittedName>
</protein>
<reference evidence="1" key="1">
    <citation type="submission" date="2024-09" db="EMBL/GenBank/DDBJ databases">
        <title>Draft Genome Sequences of Neofusicoccum parvum.</title>
        <authorList>
            <person name="Ashida A."/>
            <person name="Camagna M."/>
            <person name="Tanaka A."/>
            <person name="Takemoto D."/>
        </authorList>
    </citation>
    <scope>NUCLEOTIDE SEQUENCE</scope>
    <source>
        <strain evidence="1">PPO83</strain>
    </source>
</reference>
<dbReference type="Proteomes" id="UP001165186">
    <property type="component" value="Unassembled WGS sequence"/>
</dbReference>
<name>A0ACB5SBQ9_9PEZI</name>
<evidence type="ECO:0000313" key="1">
    <source>
        <dbReference type="EMBL" id="GME33909.1"/>
    </source>
</evidence>